<evidence type="ECO:0008006" key="4">
    <source>
        <dbReference type="Google" id="ProtNLM"/>
    </source>
</evidence>
<name>A0A316YNY8_9BASI</name>
<dbReference type="STRING" id="215250.A0A316YNY8"/>
<keyword evidence="1" id="KW-0378">Hydrolase</keyword>
<proteinExistence type="predicted"/>
<dbReference type="Pfam" id="PF04371">
    <property type="entry name" value="PAD_porph"/>
    <property type="match status" value="1"/>
</dbReference>
<dbReference type="GO" id="GO:0009446">
    <property type="term" value="P:putrescine biosynthetic process"/>
    <property type="evidence" value="ECO:0007669"/>
    <property type="project" value="InterPro"/>
</dbReference>
<dbReference type="InParanoid" id="A0A316YNY8"/>
<dbReference type="GeneID" id="37047741"/>
<dbReference type="SUPFAM" id="SSF55909">
    <property type="entry name" value="Pentein"/>
    <property type="match status" value="1"/>
</dbReference>
<evidence type="ECO:0000313" key="2">
    <source>
        <dbReference type="EMBL" id="PWN89763.1"/>
    </source>
</evidence>
<keyword evidence="3" id="KW-1185">Reference proteome</keyword>
<dbReference type="PANTHER" id="PTHR31377">
    <property type="entry name" value="AGMATINE DEIMINASE-RELATED"/>
    <property type="match status" value="1"/>
</dbReference>
<gene>
    <name evidence="2" type="ORF">FA10DRAFT_96893</name>
</gene>
<dbReference type="OrthoDB" id="544103at2759"/>
<dbReference type="PANTHER" id="PTHR31377:SF0">
    <property type="entry name" value="AGMATINE DEIMINASE-RELATED"/>
    <property type="match status" value="1"/>
</dbReference>
<dbReference type="GO" id="GO:0004668">
    <property type="term" value="F:protein-arginine deiminase activity"/>
    <property type="evidence" value="ECO:0007669"/>
    <property type="project" value="InterPro"/>
</dbReference>
<dbReference type="Proteomes" id="UP000245768">
    <property type="component" value="Unassembled WGS sequence"/>
</dbReference>
<reference evidence="2 3" key="1">
    <citation type="journal article" date="2018" name="Mol. Biol. Evol.">
        <title>Broad Genomic Sampling Reveals a Smut Pathogenic Ancestry of the Fungal Clade Ustilaginomycotina.</title>
        <authorList>
            <person name="Kijpornyongpan T."/>
            <person name="Mondo S.J."/>
            <person name="Barry K."/>
            <person name="Sandor L."/>
            <person name="Lee J."/>
            <person name="Lipzen A."/>
            <person name="Pangilinan J."/>
            <person name="LaButti K."/>
            <person name="Hainaut M."/>
            <person name="Henrissat B."/>
            <person name="Grigoriev I.V."/>
            <person name="Spatafora J.W."/>
            <person name="Aime M.C."/>
        </authorList>
    </citation>
    <scope>NUCLEOTIDE SEQUENCE [LARGE SCALE GENOMIC DNA]</scope>
    <source>
        <strain evidence="2 3">MCA 4198</strain>
    </source>
</reference>
<protein>
    <recommendedName>
        <fullName evidence="4">Agmatine deiminase</fullName>
    </recommendedName>
</protein>
<evidence type="ECO:0000313" key="3">
    <source>
        <dbReference type="Proteomes" id="UP000245768"/>
    </source>
</evidence>
<accession>A0A316YNY8</accession>
<dbReference type="AlphaFoldDB" id="A0A316YNY8"/>
<dbReference type="GO" id="GO:0047632">
    <property type="term" value="F:agmatine deiminase activity"/>
    <property type="evidence" value="ECO:0007669"/>
    <property type="project" value="TreeGrafter"/>
</dbReference>
<evidence type="ECO:0000256" key="1">
    <source>
        <dbReference type="ARBA" id="ARBA00022801"/>
    </source>
</evidence>
<dbReference type="RefSeq" id="XP_025376961.1">
    <property type="nucleotide sequence ID" value="XM_025525825.1"/>
</dbReference>
<sequence>MHTSKANHRETDMLLSPPTFLLRILMCAALYRTFTRIDAAAYPMQMQAQVTPQPEQLRPLLFKQSEYALQRATIMAWPTKHSLRGDDIAQTRTEIAAIARAIALHQHVLMFVHDDKHNINVDSLWARDTAPSFVVRGREAHELAGVQLNFNEWGHKTHTTRDARFAKAVNTELKIRPISTWLHMEGGALEVDGQGTFMGTLSSIVNPNRNKGASQADIEAEMSRLFGIRRFIWLPGTAGIDITDDHVDSLARFGPNNTIIVAGRNYFLSEKERADYVEGRRILDQAVNFHQQPYRIVEVPDADFDAFSRKFGEEDDTTLSYVNFALVNGAVLVPSFDDNEADGKAVAIFRSLFVDREIVQIPLQALAQEGGGIHCATQELPFV</sequence>
<dbReference type="InterPro" id="IPR007466">
    <property type="entry name" value="Peptidyl-Arg-deiminase_porph"/>
</dbReference>
<organism evidence="2 3">
    <name type="scientific">Acaromyces ingoldii</name>
    <dbReference type="NCBI Taxonomy" id="215250"/>
    <lineage>
        <taxon>Eukaryota</taxon>
        <taxon>Fungi</taxon>
        <taxon>Dikarya</taxon>
        <taxon>Basidiomycota</taxon>
        <taxon>Ustilaginomycotina</taxon>
        <taxon>Exobasidiomycetes</taxon>
        <taxon>Exobasidiales</taxon>
        <taxon>Cryptobasidiaceae</taxon>
        <taxon>Acaromyces</taxon>
    </lineage>
</organism>
<dbReference type="EMBL" id="KZ819636">
    <property type="protein sequence ID" value="PWN89763.1"/>
    <property type="molecule type" value="Genomic_DNA"/>
</dbReference>
<dbReference type="Gene3D" id="3.75.10.10">
    <property type="entry name" value="L-arginine/glycine Amidinotransferase, Chain A"/>
    <property type="match status" value="1"/>
</dbReference>